<dbReference type="FunFam" id="2.30.240.10:FF:000002">
    <property type="entry name" value="Uncharacterized protein At3g07460"/>
    <property type="match status" value="1"/>
</dbReference>
<dbReference type="InterPro" id="IPR036758">
    <property type="entry name" value="At5g01610-like"/>
</dbReference>
<dbReference type="Gene3D" id="2.30.240.10">
    <property type="entry name" value="At5g01610-like"/>
    <property type="match status" value="1"/>
</dbReference>
<dbReference type="Pfam" id="PF04398">
    <property type="entry name" value="DUF538"/>
    <property type="match status" value="1"/>
</dbReference>
<dbReference type="SUPFAM" id="SSF141562">
    <property type="entry name" value="At5g01610-like"/>
    <property type="match status" value="1"/>
</dbReference>
<gene>
    <name evidence="1" type="ORF">ZOSMA_75G00530</name>
</gene>
<organism evidence="1 2">
    <name type="scientific">Zostera marina</name>
    <name type="common">Eelgrass</name>
    <dbReference type="NCBI Taxonomy" id="29655"/>
    <lineage>
        <taxon>Eukaryota</taxon>
        <taxon>Viridiplantae</taxon>
        <taxon>Streptophyta</taxon>
        <taxon>Embryophyta</taxon>
        <taxon>Tracheophyta</taxon>
        <taxon>Spermatophyta</taxon>
        <taxon>Magnoliopsida</taxon>
        <taxon>Liliopsida</taxon>
        <taxon>Zosteraceae</taxon>
        <taxon>Zostera</taxon>
    </lineage>
</organism>
<evidence type="ECO:0000313" key="1">
    <source>
        <dbReference type="EMBL" id="KMZ58620.1"/>
    </source>
</evidence>
<dbReference type="PANTHER" id="PTHR31676:SF151">
    <property type="entry name" value="DUF538 FAMILY PROTEIN"/>
    <property type="match status" value="1"/>
</dbReference>
<dbReference type="EMBL" id="LFYR01001913">
    <property type="protein sequence ID" value="KMZ58620.1"/>
    <property type="molecule type" value="Genomic_DNA"/>
</dbReference>
<name>A0A0K9NRM9_ZOSMR</name>
<evidence type="ECO:0000313" key="2">
    <source>
        <dbReference type="Proteomes" id="UP000036987"/>
    </source>
</evidence>
<accession>A0A0K9NRM9</accession>
<keyword evidence="2" id="KW-1185">Reference proteome</keyword>
<dbReference type="Proteomes" id="UP000036987">
    <property type="component" value="Unassembled WGS sequence"/>
</dbReference>
<protein>
    <submittedName>
        <fullName evidence="1">Uncharacterized protein</fullName>
    </submittedName>
</protein>
<proteinExistence type="predicted"/>
<comment type="caution">
    <text evidence="1">The sequence shown here is derived from an EMBL/GenBank/DDBJ whole genome shotgun (WGS) entry which is preliminary data.</text>
</comment>
<dbReference type="AlphaFoldDB" id="A0A0K9NRM9"/>
<dbReference type="InterPro" id="IPR007493">
    <property type="entry name" value="DUF538"/>
</dbReference>
<dbReference type="PANTHER" id="PTHR31676">
    <property type="entry name" value="T31J12.3 PROTEIN-RELATED"/>
    <property type="match status" value="1"/>
</dbReference>
<dbReference type="OrthoDB" id="766568at2759"/>
<sequence>MFVYLCFRLHAKKHGAANTEQEGSQQQEQNKLESLLSFFFFSFLQARAHTHTHDDLSVSDKFPMEGRFTPNLSNGFALALLLVLSCWKSGGTTTTTTTTIHDLLRQNGLPGGLLPKSVRSFELNNDTGILKVDLDGPCYAKYDNLAYFDKVVTANLSYGELNGVVGLSQEELFLWLPVKGILVSDPSSGVILFDIGVAHKQLSLSLFQDPPDCRPIKTDDDQLNIRSGRWERKSKNKSVENY</sequence>
<reference evidence="2" key="1">
    <citation type="journal article" date="2016" name="Nature">
        <title>The genome of the seagrass Zostera marina reveals angiosperm adaptation to the sea.</title>
        <authorList>
            <person name="Olsen J.L."/>
            <person name="Rouze P."/>
            <person name="Verhelst B."/>
            <person name="Lin Y.-C."/>
            <person name="Bayer T."/>
            <person name="Collen J."/>
            <person name="Dattolo E."/>
            <person name="De Paoli E."/>
            <person name="Dittami S."/>
            <person name="Maumus F."/>
            <person name="Michel G."/>
            <person name="Kersting A."/>
            <person name="Lauritano C."/>
            <person name="Lohaus R."/>
            <person name="Toepel M."/>
            <person name="Tonon T."/>
            <person name="Vanneste K."/>
            <person name="Amirebrahimi M."/>
            <person name="Brakel J."/>
            <person name="Bostroem C."/>
            <person name="Chovatia M."/>
            <person name="Grimwood J."/>
            <person name="Jenkins J.W."/>
            <person name="Jueterbock A."/>
            <person name="Mraz A."/>
            <person name="Stam W.T."/>
            <person name="Tice H."/>
            <person name="Bornberg-Bauer E."/>
            <person name="Green P.J."/>
            <person name="Pearson G.A."/>
            <person name="Procaccini G."/>
            <person name="Duarte C.M."/>
            <person name="Schmutz J."/>
            <person name="Reusch T.B.H."/>
            <person name="Van de Peer Y."/>
        </authorList>
    </citation>
    <scope>NUCLEOTIDE SEQUENCE [LARGE SCALE GENOMIC DNA]</scope>
    <source>
        <strain evidence="2">cv. Finnish</strain>
    </source>
</reference>